<sequence length="281" mass="32395">MKSPEQLKGAIRKMAKEKEIGAGSLLQMFLFERILERLAHSKYRDAFILKGGLLIASMIGVNQRTTMDMDTTIRGLPVNEELLTKILTEILRFESDDEIVFSLQGLKSIREKSQYEDYCATIFADYGKIHAVLKVDITTGDAITPREVAYSYPYLFGDGEASIMAYPVETILAEKYETILKRNILNTRARDLYDLYMLYHLYYSRIEVKTLALAIENTAKIRNSLEEIRLYESIYELIKTNLAQQSLWENYQKENEFARSVKFEDTLDCVMKIGQIIKISG</sequence>
<dbReference type="Proteomes" id="UP000603234">
    <property type="component" value="Unassembled WGS sequence"/>
</dbReference>
<dbReference type="InterPro" id="IPR014942">
    <property type="entry name" value="AbiEii"/>
</dbReference>
<comment type="caution">
    <text evidence="1">The sequence shown here is derived from an EMBL/GenBank/DDBJ whole genome shotgun (WGS) entry which is preliminary data.</text>
</comment>
<name>A0ABR6WSP6_9FIRM</name>
<protein>
    <submittedName>
        <fullName evidence="1">Nucleotidyl transferase AbiEii/AbiGii toxin family protein</fullName>
    </submittedName>
</protein>
<gene>
    <name evidence="1" type="ORF">GH808_03035</name>
</gene>
<reference evidence="1 2" key="1">
    <citation type="journal article" date="2020" name="mSystems">
        <title>Defining Genomic and Predicted Metabolic Features of the Acetobacterium Genus.</title>
        <authorList>
            <person name="Ross D.E."/>
            <person name="Marshall C.W."/>
            <person name="Gulliver D."/>
            <person name="May H.D."/>
            <person name="Norman R.S."/>
        </authorList>
    </citation>
    <scope>NUCLEOTIDE SEQUENCE [LARGE SCALE GENOMIC DNA]</scope>
    <source>
        <strain evidence="1 2">DSM 8238</strain>
    </source>
</reference>
<organism evidence="1 2">
    <name type="scientific">Acetobacterium fimetarium</name>
    <dbReference type="NCBI Taxonomy" id="52691"/>
    <lineage>
        <taxon>Bacteria</taxon>
        <taxon>Bacillati</taxon>
        <taxon>Bacillota</taxon>
        <taxon>Clostridia</taxon>
        <taxon>Eubacteriales</taxon>
        <taxon>Eubacteriaceae</taxon>
        <taxon>Acetobacterium</taxon>
    </lineage>
</organism>
<dbReference type="Pfam" id="PF08843">
    <property type="entry name" value="AbiEii"/>
    <property type="match status" value="1"/>
</dbReference>
<keyword evidence="2" id="KW-1185">Reference proteome</keyword>
<accession>A0ABR6WSP6</accession>
<proteinExistence type="predicted"/>
<dbReference type="GO" id="GO:0016740">
    <property type="term" value="F:transferase activity"/>
    <property type="evidence" value="ECO:0007669"/>
    <property type="project" value="UniProtKB-KW"/>
</dbReference>
<keyword evidence="1" id="KW-0808">Transferase</keyword>
<dbReference type="RefSeq" id="WP_115028163.1">
    <property type="nucleotide sequence ID" value="NZ_WJBC01000003.1"/>
</dbReference>
<dbReference type="EMBL" id="WJBC01000003">
    <property type="protein sequence ID" value="MBC3803410.1"/>
    <property type="molecule type" value="Genomic_DNA"/>
</dbReference>
<evidence type="ECO:0000313" key="1">
    <source>
        <dbReference type="EMBL" id="MBC3803410.1"/>
    </source>
</evidence>
<evidence type="ECO:0000313" key="2">
    <source>
        <dbReference type="Proteomes" id="UP000603234"/>
    </source>
</evidence>